<evidence type="ECO:0000313" key="5">
    <source>
        <dbReference type="EMBL" id="PRH88051.1"/>
    </source>
</evidence>
<dbReference type="InterPro" id="IPR050490">
    <property type="entry name" value="Bact_solute-bd_prot1"/>
</dbReference>
<protein>
    <submittedName>
        <fullName evidence="5">Sugar ABC transporter substrate-binding protein</fullName>
    </submittedName>
</protein>
<dbReference type="Proteomes" id="UP000237682">
    <property type="component" value="Unassembled WGS sequence"/>
</dbReference>
<sequence>MIGLKRLLYAGAVLLLSSQAGLAQDKTEISVSRFFGACEADYGKVTDVAKANGECGIITALINKFNAESKDTRVNVDIVEWPGYDQLTARIRSGEPPTISVMHEAVISDYSSRGLLEPLDEGLKAAGVDTADFTDAAKAGVTKDGKTFALPFDTHTWLWHINLNLFKQAGLVDAAGKPILPKNSEELLAQAKQFKEKTGKPYFVWTIANERAFFTRTFDTLLYQQNSEFFADPTKVNFTTPEAKNAATLLKTLYQNGDTTRGQDYAASVASFAAGDAGVFICGTWLVDTYDQESKKSGAPLSNGYAVVPFPQLYPGSPRVWADGHSWVILKADLSDAQRKSAYAFLKFLWDNDFQWSRTGHLPIRKSVADSAEFKALPHRADLAPLTTNGAARPAAVKRQFAIQEIENDEVTAGVTGDKEIDAALADAQSRINELLANAK</sequence>
<comment type="caution">
    <text evidence="5">The sequence shown here is derived from an EMBL/GenBank/DDBJ whole genome shotgun (WGS) entry which is preliminary data.</text>
</comment>
<comment type="subcellular location">
    <subcellularLocation>
        <location evidence="1">Periplasm</location>
    </subcellularLocation>
</comment>
<dbReference type="SUPFAM" id="SSF53850">
    <property type="entry name" value="Periplasmic binding protein-like II"/>
    <property type="match status" value="1"/>
</dbReference>
<reference evidence="5 6" key="1">
    <citation type="submission" date="2018-02" db="EMBL/GenBank/DDBJ databases">
        <title>Whole genome sequencing of endophytic bacterium.</title>
        <authorList>
            <person name="Eedara R."/>
            <person name="Podile A.R."/>
        </authorList>
    </citation>
    <scope>NUCLEOTIDE SEQUENCE [LARGE SCALE GENOMIC DNA]</scope>
    <source>
        <strain evidence="5 6">RP1T</strain>
    </source>
</reference>
<evidence type="ECO:0000256" key="3">
    <source>
        <dbReference type="ARBA" id="ARBA00022764"/>
    </source>
</evidence>
<dbReference type="RefSeq" id="WP_105861717.1">
    <property type="nucleotide sequence ID" value="NZ_PUEJ01000003.1"/>
</dbReference>
<keyword evidence="3" id="KW-0574">Periplasm</keyword>
<evidence type="ECO:0000256" key="1">
    <source>
        <dbReference type="ARBA" id="ARBA00004418"/>
    </source>
</evidence>
<dbReference type="EMBL" id="PUEJ01000003">
    <property type="protein sequence ID" value="PRH88051.1"/>
    <property type="molecule type" value="Genomic_DNA"/>
</dbReference>
<dbReference type="Pfam" id="PF13416">
    <property type="entry name" value="SBP_bac_8"/>
    <property type="match status" value="1"/>
</dbReference>
<keyword evidence="4" id="KW-0732">Signal</keyword>
<dbReference type="PANTHER" id="PTHR43649">
    <property type="entry name" value="ARABINOSE-BINDING PROTEIN-RELATED"/>
    <property type="match status" value="1"/>
</dbReference>
<comment type="similarity">
    <text evidence="2">Belongs to the bacterial solute-binding protein 1 family.</text>
</comment>
<feature type="chain" id="PRO_5015399600" evidence="4">
    <location>
        <begin position="24"/>
        <end position="440"/>
    </location>
</feature>
<feature type="signal peptide" evidence="4">
    <location>
        <begin position="1"/>
        <end position="23"/>
    </location>
</feature>
<dbReference type="OrthoDB" id="7319459at2"/>
<name>A0A2S9QFD0_9HYPH</name>
<keyword evidence="6" id="KW-1185">Reference proteome</keyword>
<organism evidence="5 6">
    <name type="scientific">Labrys okinawensis</name>
    <dbReference type="NCBI Taxonomy" id="346911"/>
    <lineage>
        <taxon>Bacteria</taxon>
        <taxon>Pseudomonadati</taxon>
        <taxon>Pseudomonadota</taxon>
        <taxon>Alphaproteobacteria</taxon>
        <taxon>Hyphomicrobiales</taxon>
        <taxon>Xanthobacteraceae</taxon>
        <taxon>Labrys</taxon>
    </lineage>
</organism>
<dbReference type="AlphaFoldDB" id="A0A2S9QFD0"/>
<dbReference type="GO" id="GO:0042597">
    <property type="term" value="C:periplasmic space"/>
    <property type="evidence" value="ECO:0007669"/>
    <property type="project" value="UniProtKB-SubCell"/>
</dbReference>
<dbReference type="Gene3D" id="3.40.190.10">
    <property type="entry name" value="Periplasmic binding protein-like II"/>
    <property type="match status" value="1"/>
</dbReference>
<evidence type="ECO:0000256" key="4">
    <source>
        <dbReference type="SAM" id="SignalP"/>
    </source>
</evidence>
<evidence type="ECO:0000256" key="2">
    <source>
        <dbReference type="ARBA" id="ARBA00008520"/>
    </source>
</evidence>
<proteinExistence type="inferred from homology"/>
<accession>A0A2S9QFD0</accession>
<gene>
    <name evidence="5" type="ORF">C5L14_09175</name>
</gene>
<dbReference type="InterPro" id="IPR006059">
    <property type="entry name" value="SBP"/>
</dbReference>
<evidence type="ECO:0000313" key="6">
    <source>
        <dbReference type="Proteomes" id="UP000237682"/>
    </source>
</evidence>
<dbReference type="PANTHER" id="PTHR43649:SF12">
    <property type="entry name" value="DIACETYLCHITOBIOSE BINDING PROTEIN DASA"/>
    <property type="match status" value="1"/>
</dbReference>